<dbReference type="KEGG" id="taa:NMY3_01050"/>
<name>A0A654LVN1_9ARCH</name>
<gene>
    <name evidence="1" type="ORF">NMY3_01050</name>
</gene>
<sequence length="37" mass="4195">MGSIANDILTAAKNRFQNNNSNTYNMSKIVRSEHIQI</sequence>
<dbReference type="EMBL" id="CP012850">
    <property type="protein sequence ID" value="ALI35255.1"/>
    <property type="molecule type" value="Genomic_DNA"/>
</dbReference>
<dbReference type="Proteomes" id="UP000058925">
    <property type="component" value="Chromosome"/>
</dbReference>
<evidence type="ECO:0000313" key="2">
    <source>
        <dbReference type="Proteomes" id="UP000058925"/>
    </source>
</evidence>
<keyword evidence="2" id="KW-1185">Reference proteome</keyword>
<evidence type="ECO:0000313" key="1">
    <source>
        <dbReference type="EMBL" id="ALI35255.1"/>
    </source>
</evidence>
<organism evidence="1 2">
    <name type="scientific">Candidatus Nitrosocosmicus oleophilus</name>
    <dbReference type="NCBI Taxonomy" id="1353260"/>
    <lineage>
        <taxon>Archaea</taxon>
        <taxon>Nitrososphaerota</taxon>
        <taxon>Nitrososphaeria</taxon>
        <taxon>Nitrososphaerales</taxon>
        <taxon>Nitrososphaeraceae</taxon>
        <taxon>Candidatus Nitrosocosmicus</taxon>
    </lineage>
</organism>
<dbReference type="AlphaFoldDB" id="A0A654LVN1"/>
<protein>
    <submittedName>
        <fullName evidence="1">Uncharacterized protein</fullName>
    </submittedName>
</protein>
<reference evidence="2" key="1">
    <citation type="submission" date="2015-10" db="EMBL/GenBank/DDBJ databases">
        <title>Niche specialization of a soil ammonia-oxidizing archaeon, Candidatus Nitrosocosmicus oleophilus.</title>
        <authorList>
            <person name="Jung M.-Y."/>
            <person name="Rhee S.-K."/>
        </authorList>
    </citation>
    <scope>NUCLEOTIDE SEQUENCE [LARGE SCALE GENOMIC DNA]</scope>
    <source>
        <strain evidence="2">MY3</strain>
    </source>
</reference>
<accession>A0A654LVN1</accession>
<proteinExistence type="predicted"/>